<organism evidence="2 3">
    <name type="scientific">Portunus trituberculatus</name>
    <name type="common">Swimming crab</name>
    <name type="synonym">Neptunus trituberculatus</name>
    <dbReference type="NCBI Taxonomy" id="210409"/>
    <lineage>
        <taxon>Eukaryota</taxon>
        <taxon>Metazoa</taxon>
        <taxon>Ecdysozoa</taxon>
        <taxon>Arthropoda</taxon>
        <taxon>Crustacea</taxon>
        <taxon>Multicrustacea</taxon>
        <taxon>Malacostraca</taxon>
        <taxon>Eumalacostraca</taxon>
        <taxon>Eucarida</taxon>
        <taxon>Decapoda</taxon>
        <taxon>Pleocyemata</taxon>
        <taxon>Brachyura</taxon>
        <taxon>Eubrachyura</taxon>
        <taxon>Portunoidea</taxon>
        <taxon>Portunidae</taxon>
        <taxon>Portuninae</taxon>
        <taxon>Portunus</taxon>
    </lineage>
</organism>
<name>A0A5B7JI96_PORTR</name>
<dbReference type="AlphaFoldDB" id="A0A5B7JI96"/>
<gene>
    <name evidence="2" type="ORF">E2C01_089245</name>
</gene>
<feature type="compositionally biased region" description="Basic and acidic residues" evidence="1">
    <location>
        <begin position="1"/>
        <end position="20"/>
    </location>
</feature>
<sequence length="70" mass="7692">MKTRPGTEEIKQRESNEEQFRGLSELRGGAKQTDSRATLLRPREASAKVCLTTQIPPVTLTPSLTQAAPL</sequence>
<dbReference type="Proteomes" id="UP000324222">
    <property type="component" value="Unassembled WGS sequence"/>
</dbReference>
<evidence type="ECO:0000256" key="1">
    <source>
        <dbReference type="SAM" id="MobiDB-lite"/>
    </source>
</evidence>
<protein>
    <submittedName>
        <fullName evidence="2">Uncharacterized protein</fullName>
    </submittedName>
</protein>
<feature type="region of interest" description="Disordered" evidence="1">
    <location>
        <begin position="1"/>
        <end position="40"/>
    </location>
</feature>
<proteinExistence type="predicted"/>
<evidence type="ECO:0000313" key="3">
    <source>
        <dbReference type="Proteomes" id="UP000324222"/>
    </source>
</evidence>
<keyword evidence="3" id="KW-1185">Reference proteome</keyword>
<evidence type="ECO:0000313" key="2">
    <source>
        <dbReference type="EMBL" id="MPC94093.1"/>
    </source>
</evidence>
<accession>A0A5B7JI96</accession>
<dbReference type="EMBL" id="VSRR010097227">
    <property type="protein sequence ID" value="MPC94093.1"/>
    <property type="molecule type" value="Genomic_DNA"/>
</dbReference>
<comment type="caution">
    <text evidence="2">The sequence shown here is derived from an EMBL/GenBank/DDBJ whole genome shotgun (WGS) entry which is preliminary data.</text>
</comment>
<reference evidence="2 3" key="1">
    <citation type="submission" date="2019-05" db="EMBL/GenBank/DDBJ databases">
        <title>Another draft genome of Portunus trituberculatus and its Hox gene families provides insights of decapod evolution.</title>
        <authorList>
            <person name="Jeong J.-H."/>
            <person name="Song I."/>
            <person name="Kim S."/>
            <person name="Choi T."/>
            <person name="Kim D."/>
            <person name="Ryu S."/>
            <person name="Kim W."/>
        </authorList>
    </citation>
    <scope>NUCLEOTIDE SEQUENCE [LARGE SCALE GENOMIC DNA]</scope>
    <source>
        <tissue evidence="2">Muscle</tissue>
    </source>
</reference>